<dbReference type="Pfam" id="PF13751">
    <property type="entry name" value="DDE_Tnp_1_6"/>
    <property type="match status" value="1"/>
</dbReference>
<feature type="non-terminal residue" evidence="4">
    <location>
        <position position="1"/>
    </location>
</feature>
<evidence type="ECO:0000313" key="5">
    <source>
        <dbReference type="Proteomes" id="UP001183176"/>
    </source>
</evidence>
<keyword evidence="5" id="KW-1185">Reference proteome</keyword>
<dbReference type="Proteomes" id="UP001183176">
    <property type="component" value="Unassembled WGS sequence"/>
</dbReference>
<feature type="compositionally biased region" description="Basic and acidic residues" evidence="1">
    <location>
        <begin position="240"/>
        <end position="252"/>
    </location>
</feature>
<organism evidence="4 5">
    <name type="scientific">Jatrophihabitans lederbergiae</name>
    <dbReference type="NCBI Taxonomy" id="3075547"/>
    <lineage>
        <taxon>Bacteria</taxon>
        <taxon>Bacillati</taxon>
        <taxon>Actinomycetota</taxon>
        <taxon>Actinomycetes</taxon>
        <taxon>Jatrophihabitantales</taxon>
        <taxon>Jatrophihabitantaceae</taxon>
        <taxon>Jatrophihabitans</taxon>
    </lineage>
</organism>
<gene>
    <name evidence="4" type="ORF">RM423_24595</name>
</gene>
<feature type="domain" description="Transposase InsH N-terminal" evidence="2">
    <location>
        <begin position="41"/>
        <end position="131"/>
    </location>
</feature>
<name>A0ABU2JIM6_9ACTN</name>
<protein>
    <submittedName>
        <fullName evidence="4">Transposase</fullName>
    </submittedName>
</protein>
<evidence type="ECO:0000259" key="2">
    <source>
        <dbReference type="Pfam" id="PF05598"/>
    </source>
</evidence>
<comment type="caution">
    <text evidence="4">The sequence shown here is derived from an EMBL/GenBank/DDBJ whole genome shotgun (WGS) entry which is preliminary data.</text>
</comment>
<sequence length="546" mass="59292">EAVAVCVSPCRFPAAVWENWFMAKGYRPLRRDQGFLLPPNMREWLPADHLVWFLLDTIEVLDTGEFDRGRRGGVGAAGYDPRMLLGLLVYAYCRGVRSSRQIERLCVTDVAYRVLCAQDVPDHCTIARFRADCQDAFTSLFRQVLLIAAQAGLGKFGTVAIDGTKICANASIDANRGGDWLGDWLGEQVSAMVSEAEHADAAEADGRERVDGDRVPASLDERGGRAQRIRQAAAQVSAQMRREQQEQDEKTAAAKTRRDRSEAGQPVRGRIPAGPHRLAEAQAHLAREIAMHQAKLDRRAALIGAGKKPMGQPPVPMERSSRIIRTRLVVQAALEAEQASAAATPSKNTLPKTVANITDPESRLMPTRKGFLQGYNAQLAVTSDQLIVAVALGQSSNDIASLVPMMQASIEAADALHARTGSDEHVIGVVLADAGYCSEANLAAPGPDRLIALNKNRNQTRAARDEPRTGPPPTGATPRQAMDHRLRTVEGSALYKRRGATVEPGIGNLKKILDRFSRRGLDSARSELHLAASAFNLLKVHRAAAI</sequence>
<accession>A0ABU2JIM6</accession>
<evidence type="ECO:0000313" key="4">
    <source>
        <dbReference type="EMBL" id="MDT0264534.1"/>
    </source>
</evidence>
<feature type="region of interest" description="Disordered" evidence="1">
    <location>
        <begin position="196"/>
        <end position="275"/>
    </location>
</feature>
<dbReference type="EMBL" id="JAVREH010000145">
    <property type="protein sequence ID" value="MDT0264534.1"/>
    <property type="molecule type" value="Genomic_DNA"/>
</dbReference>
<evidence type="ECO:0000256" key="1">
    <source>
        <dbReference type="SAM" id="MobiDB-lite"/>
    </source>
</evidence>
<dbReference type="InterPro" id="IPR008490">
    <property type="entry name" value="Transposase_InsH_N"/>
</dbReference>
<feature type="domain" description="Transposase DDE" evidence="3">
    <location>
        <begin position="478"/>
        <end position="541"/>
    </location>
</feature>
<dbReference type="RefSeq" id="WP_311425668.1">
    <property type="nucleotide sequence ID" value="NZ_JAVREH010000145.1"/>
</dbReference>
<dbReference type="InterPro" id="IPR025668">
    <property type="entry name" value="Tnp_DDE_dom"/>
</dbReference>
<reference evidence="5" key="1">
    <citation type="submission" date="2023-07" db="EMBL/GenBank/DDBJ databases">
        <title>30 novel species of actinomycetes from the DSMZ collection.</title>
        <authorList>
            <person name="Nouioui I."/>
        </authorList>
    </citation>
    <scope>NUCLEOTIDE SEQUENCE [LARGE SCALE GENOMIC DNA]</scope>
    <source>
        <strain evidence="5">DSM 44399</strain>
    </source>
</reference>
<feature type="region of interest" description="Disordered" evidence="1">
    <location>
        <begin position="458"/>
        <end position="484"/>
    </location>
</feature>
<feature type="compositionally biased region" description="Basic and acidic residues" evidence="1">
    <location>
        <begin position="196"/>
        <end position="224"/>
    </location>
</feature>
<proteinExistence type="predicted"/>
<dbReference type="Pfam" id="PF05598">
    <property type="entry name" value="DUF772"/>
    <property type="match status" value="1"/>
</dbReference>
<feature type="compositionally biased region" description="Low complexity" evidence="1">
    <location>
        <begin position="229"/>
        <end position="239"/>
    </location>
</feature>
<dbReference type="PANTHER" id="PTHR33408">
    <property type="entry name" value="TRANSPOSASE"/>
    <property type="match status" value="1"/>
</dbReference>
<evidence type="ECO:0000259" key="3">
    <source>
        <dbReference type="Pfam" id="PF13751"/>
    </source>
</evidence>